<protein>
    <recommendedName>
        <fullName evidence="5">CUB domain-containing protein</fullName>
    </recommendedName>
</protein>
<feature type="region of interest" description="Disordered" evidence="3">
    <location>
        <begin position="152"/>
        <end position="196"/>
    </location>
</feature>
<feature type="transmembrane region" description="Helical" evidence="4">
    <location>
        <begin position="381"/>
        <end position="406"/>
    </location>
</feature>
<dbReference type="PROSITE" id="PS01180">
    <property type="entry name" value="CUB"/>
    <property type="match status" value="1"/>
</dbReference>
<proteinExistence type="predicted"/>
<evidence type="ECO:0000256" key="3">
    <source>
        <dbReference type="SAM" id="MobiDB-lite"/>
    </source>
</evidence>
<dbReference type="AlphaFoldDB" id="A0AAD8Z6B3"/>
<keyword evidence="4" id="KW-1133">Transmembrane helix</keyword>
<evidence type="ECO:0000259" key="5">
    <source>
        <dbReference type="PROSITE" id="PS01180"/>
    </source>
</evidence>
<name>A0AAD8Z6B3_9TELE</name>
<dbReference type="SUPFAM" id="SSF49854">
    <property type="entry name" value="Spermadhesin, CUB domain"/>
    <property type="match status" value="1"/>
</dbReference>
<comment type="caution">
    <text evidence="6">The sequence shown here is derived from an EMBL/GenBank/DDBJ whole genome shotgun (WGS) entry which is preliminary data.</text>
</comment>
<feature type="region of interest" description="Disordered" evidence="3">
    <location>
        <begin position="769"/>
        <end position="803"/>
    </location>
</feature>
<keyword evidence="4" id="KW-0472">Membrane</keyword>
<dbReference type="Gene3D" id="2.60.120.290">
    <property type="entry name" value="Spermadhesin, CUB domain"/>
    <property type="match status" value="1"/>
</dbReference>
<feature type="domain" description="CUB" evidence="5">
    <location>
        <begin position="96"/>
        <end position="147"/>
    </location>
</feature>
<feature type="region of interest" description="Disordered" evidence="3">
    <location>
        <begin position="703"/>
        <end position="728"/>
    </location>
</feature>
<evidence type="ECO:0000256" key="1">
    <source>
        <dbReference type="ARBA" id="ARBA00023157"/>
    </source>
</evidence>
<evidence type="ECO:0000256" key="2">
    <source>
        <dbReference type="PROSITE-ProRule" id="PRU00059"/>
    </source>
</evidence>
<sequence length="859" mass="93142">MNQNQDQQETQSRYVPHLGLHLPPIMRRPPPPILRTWEILAAACLKKHLPTVRGRAEREALMDALCEGGVNSSVTPRPCADLPHLYHSPSQVFFECGAKLDITDVHGLVLSPGFPYNYSSGTHCVWQFLIPTGHLLTLEMLDFDVFESHGDMDGSPTPAAGVSVEARGAGGDDLGPVAEGSHPRGPGRSGRAAKESGSVWGAELKRLVVQGEPSKTEMAKVSTSARRLSEMPLDHPLSRLDSSPLLGGMHQGSARPRVLRSSTGFGRDWAGLAVPPPANAPTEATEWDEDLSAETQLSGLDACPHDVLYISDLATFSSRFCGSTRPASGPLEFGSDAQMVEVILELITTTHWGRGFALLFYYRNWTQAAAQRTLAPSDGTVGALLAAMFGAALFTMVMGCTLHIIFRPKLCAKGSNSTSSINSEVNCSRTETDFTATVCRKQTTVPLCPEELEERPGVCELCPLWASCYGFYGDAGFCDALQVLDRWQVREQSALDAEGSELQLVAPSYPGQQVPTPENDRHLDLPHTVCVSLSSCPGSAVRTGCDVSQHAELECSSALTQLEMGLDEVFMMAPRTCTYRAAFVPHTQCEQFLRHSDTEPSHLQAAPDVSTVTEGIHIGSVSSAQSWAYRMFQDFLSPLPQMQKWWDSTHPFTKLVDRDTPPAETRLQLGSEHLSGSAVSAVKTRNDTRLKDLPFSALRDQVNGCQPESSASSAPYLPTQSVQPKQHLNSSGGLWRVRFTGPCCGLLSTASKPPGGATGNATKVCQQYPEPNSATSGQQEMLQGRVESGSCPAEDEHGSVPAPVSVEDDLQPLVLAEHRVQPSLENKQGYKSPMRSRALAGNHVRLNREPFGNFEKHVK</sequence>
<dbReference type="Pfam" id="PF00431">
    <property type="entry name" value="CUB"/>
    <property type="match status" value="1"/>
</dbReference>
<feature type="compositionally biased region" description="Polar residues" evidence="3">
    <location>
        <begin position="769"/>
        <end position="781"/>
    </location>
</feature>
<evidence type="ECO:0000313" key="7">
    <source>
        <dbReference type="Proteomes" id="UP001239994"/>
    </source>
</evidence>
<reference evidence="6" key="1">
    <citation type="submission" date="2023-03" db="EMBL/GenBank/DDBJ databases">
        <title>Electrophorus voltai genome.</title>
        <authorList>
            <person name="Bian C."/>
        </authorList>
    </citation>
    <scope>NUCLEOTIDE SEQUENCE</scope>
    <source>
        <strain evidence="6">CB-2022</strain>
        <tissue evidence="6">Muscle</tissue>
    </source>
</reference>
<evidence type="ECO:0000256" key="4">
    <source>
        <dbReference type="SAM" id="Phobius"/>
    </source>
</evidence>
<dbReference type="InterPro" id="IPR035914">
    <property type="entry name" value="Sperma_CUB_dom_sf"/>
</dbReference>
<dbReference type="InterPro" id="IPR000859">
    <property type="entry name" value="CUB_dom"/>
</dbReference>
<accession>A0AAD8Z6B3</accession>
<comment type="caution">
    <text evidence="2">Lacks conserved residue(s) required for the propagation of feature annotation.</text>
</comment>
<dbReference type="Proteomes" id="UP001239994">
    <property type="component" value="Unassembled WGS sequence"/>
</dbReference>
<gene>
    <name evidence="6" type="ORF">P4O66_012068</name>
</gene>
<evidence type="ECO:0000313" key="6">
    <source>
        <dbReference type="EMBL" id="KAK1792170.1"/>
    </source>
</evidence>
<dbReference type="SMART" id="SM00042">
    <property type="entry name" value="CUB"/>
    <property type="match status" value="1"/>
</dbReference>
<keyword evidence="1" id="KW-1015">Disulfide bond</keyword>
<dbReference type="CDD" id="cd00041">
    <property type="entry name" value="CUB"/>
    <property type="match status" value="1"/>
</dbReference>
<dbReference type="EMBL" id="JAROKS010000019">
    <property type="protein sequence ID" value="KAK1792170.1"/>
    <property type="molecule type" value="Genomic_DNA"/>
</dbReference>
<keyword evidence="4" id="KW-0812">Transmembrane</keyword>
<keyword evidence="7" id="KW-1185">Reference proteome</keyword>
<organism evidence="6 7">
    <name type="scientific">Electrophorus voltai</name>
    <dbReference type="NCBI Taxonomy" id="2609070"/>
    <lineage>
        <taxon>Eukaryota</taxon>
        <taxon>Metazoa</taxon>
        <taxon>Chordata</taxon>
        <taxon>Craniata</taxon>
        <taxon>Vertebrata</taxon>
        <taxon>Euteleostomi</taxon>
        <taxon>Actinopterygii</taxon>
        <taxon>Neopterygii</taxon>
        <taxon>Teleostei</taxon>
        <taxon>Ostariophysi</taxon>
        <taxon>Gymnotiformes</taxon>
        <taxon>Gymnotoidei</taxon>
        <taxon>Gymnotidae</taxon>
        <taxon>Electrophorus</taxon>
    </lineage>
</organism>